<proteinExistence type="predicted"/>
<accession>A0A835IMP9</accession>
<keyword evidence="3" id="KW-1185">Reference proteome</keyword>
<dbReference type="Proteomes" id="UP000631114">
    <property type="component" value="Unassembled WGS sequence"/>
</dbReference>
<organism evidence="2 3">
    <name type="scientific">Coptis chinensis</name>
    <dbReference type="NCBI Taxonomy" id="261450"/>
    <lineage>
        <taxon>Eukaryota</taxon>
        <taxon>Viridiplantae</taxon>
        <taxon>Streptophyta</taxon>
        <taxon>Embryophyta</taxon>
        <taxon>Tracheophyta</taxon>
        <taxon>Spermatophyta</taxon>
        <taxon>Magnoliopsida</taxon>
        <taxon>Ranunculales</taxon>
        <taxon>Ranunculaceae</taxon>
        <taxon>Coptidoideae</taxon>
        <taxon>Coptis</taxon>
    </lineage>
</organism>
<dbReference type="PANTHER" id="PTHR35752">
    <property type="entry name" value="G-PROTEIN COUPLED RECEPTOR"/>
    <property type="match status" value="1"/>
</dbReference>
<feature type="compositionally biased region" description="Polar residues" evidence="1">
    <location>
        <begin position="346"/>
        <end position="358"/>
    </location>
</feature>
<protein>
    <recommendedName>
        <fullName evidence="4">AT4G36440-like protein</fullName>
    </recommendedName>
</protein>
<gene>
    <name evidence="2" type="ORF">IFM89_006585</name>
</gene>
<evidence type="ECO:0000256" key="1">
    <source>
        <dbReference type="SAM" id="MobiDB-lite"/>
    </source>
</evidence>
<sequence>MQGYVDFGRFDTFHHFVTGTGHVSFVQGFYNGDLMNCEQSFDKLGRTAQVNIICGSCLNGACKGQLGCICNVAYDSTCRVFVELAVPCEKSGPRIFKGFTVGFHPRSWEVVYNGLTQLGYEALRHEFSFGTEQTRVSLYMTAISSLSTLVGKPMLKVSPDKGLEVKLSGTGESGSPPTTLSPTMLNVDWTCQKASDTPYEVAISIPVEGYEPVEFTLSKMCAYKQGRKDDATRGWATFGIFSCMVYFSVENGNPLVTSLGMWLQLPFFVLDQYSNCPCRFFVISTLLCCGGFIYKTRVEHQHGLDALPGMTILSACLEAVTGGGGGGGGYSRVEDVNNTSINQASWERQPVSAQGSQRTSDRKYGSI</sequence>
<reference evidence="2 3" key="1">
    <citation type="submission" date="2020-10" db="EMBL/GenBank/DDBJ databases">
        <title>The Coptis chinensis genome and diversification of protoberbering-type alkaloids.</title>
        <authorList>
            <person name="Wang B."/>
            <person name="Shu S."/>
            <person name="Song C."/>
            <person name="Liu Y."/>
        </authorList>
    </citation>
    <scope>NUCLEOTIDE SEQUENCE [LARGE SCALE GENOMIC DNA]</scope>
    <source>
        <strain evidence="2">HL-2020</strain>
        <tissue evidence="2">Leaf</tissue>
    </source>
</reference>
<dbReference type="OrthoDB" id="1848995at2759"/>
<name>A0A835IMP9_9MAGN</name>
<evidence type="ECO:0000313" key="3">
    <source>
        <dbReference type="Proteomes" id="UP000631114"/>
    </source>
</evidence>
<dbReference type="AlphaFoldDB" id="A0A835IMP9"/>
<evidence type="ECO:0008006" key="4">
    <source>
        <dbReference type="Google" id="ProtNLM"/>
    </source>
</evidence>
<dbReference type="PANTHER" id="PTHR35752:SF1">
    <property type="entry name" value="G-PROTEIN COUPLED RECEPTOR"/>
    <property type="match status" value="1"/>
</dbReference>
<comment type="caution">
    <text evidence="2">The sequence shown here is derived from an EMBL/GenBank/DDBJ whole genome shotgun (WGS) entry which is preliminary data.</text>
</comment>
<feature type="region of interest" description="Disordered" evidence="1">
    <location>
        <begin position="346"/>
        <end position="367"/>
    </location>
</feature>
<evidence type="ECO:0000313" key="2">
    <source>
        <dbReference type="EMBL" id="KAF9619398.1"/>
    </source>
</evidence>
<dbReference type="EMBL" id="JADFTS010000002">
    <property type="protein sequence ID" value="KAF9619398.1"/>
    <property type="molecule type" value="Genomic_DNA"/>
</dbReference>